<comment type="caution">
    <text evidence="1">The sequence shown here is derived from an EMBL/GenBank/DDBJ whole genome shotgun (WGS) entry which is preliminary data.</text>
</comment>
<dbReference type="AlphaFoldDB" id="A0AAW3MXZ8"/>
<keyword evidence="2" id="KW-1185">Reference proteome</keyword>
<dbReference type="RefSeq" id="WP_059802408.1">
    <property type="nucleotide sequence ID" value="NZ_LOYM01000040.1"/>
</dbReference>
<evidence type="ECO:0000313" key="2">
    <source>
        <dbReference type="Proteomes" id="UP000056453"/>
    </source>
</evidence>
<dbReference type="Proteomes" id="UP000056453">
    <property type="component" value="Unassembled WGS sequence"/>
</dbReference>
<reference evidence="1 2" key="1">
    <citation type="submission" date="2015-11" db="EMBL/GenBank/DDBJ databases">
        <title>Expanding the genomic diversity of Burkholderia species for the development of highly accurate diagnostics.</title>
        <authorList>
            <person name="Sahl J."/>
            <person name="Keim P."/>
            <person name="Wagner D."/>
        </authorList>
    </citation>
    <scope>NUCLEOTIDE SEQUENCE [LARGE SCALE GENOMIC DNA]</scope>
    <source>
        <strain evidence="1 2">MSMB1808WGS</strain>
    </source>
</reference>
<dbReference type="EMBL" id="LPBJ01000021">
    <property type="protein sequence ID" value="KVQ01795.1"/>
    <property type="molecule type" value="Genomic_DNA"/>
</dbReference>
<protein>
    <submittedName>
        <fullName evidence="1">Uncharacterized protein</fullName>
    </submittedName>
</protein>
<name>A0AAW3MXZ8_9BURK</name>
<organism evidence="1 2">
    <name type="scientific">Burkholderia ubonensis</name>
    <dbReference type="NCBI Taxonomy" id="101571"/>
    <lineage>
        <taxon>Bacteria</taxon>
        <taxon>Pseudomonadati</taxon>
        <taxon>Pseudomonadota</taxon>
        <taxon>Betaproteobacteria</taxon>
        <taxon>Burkholderiales</taxon>
        <taxon>Burkholderiaceae</taxon>
        <taxon>Burkholderia</taxon>
        <taxon>Burkholderia cepacia complex</taxon>
    </lineage>
</organism>
<accession>A0AAW3MXZ8</accession>
<evidence type="ECO:0000313" key="1">
    <source>
        <dbReference type="EMBL" id="KVQ01795.1"/>
    </source>
</evidence>
<proteinExistence type="predicted"/>
<sequence length="90" mass="9952">MDETFDITDTGWGTRIGNEAMPHLGGARMGPYEFQAIWHGRAGNVPVTLVINTDIKFLDGKGREITDGQLENAFSLKETFSSIEIEPPKN</sequence>
<gene>
    <name evidence="1" type="ORF">WJ96_32865</name>
</gene>